<evidence type="ECO:0000313" key="2">
    <source>
        <dbReference type="EMBL" id="OWP04896.1"/>
    </source>
</evidence>
<evidence type="ECO:0000313" key="3">
    <source>
        <dbReference type="Proteomes" id="UP000242519"/>
    </source>
</evidence>
<evidence type="ECO:0000256" key="1">
    <source>
        <dbReference type="SAM" id="MobiDB-lite"/>
    </source>
</evidence>
<protein>
    <submittedName>
        <fullName evidence="2">Uncharacterized protein</fullName>
    </submittedName>
</protein>
<dbReference type="InParanoid" id="A0A218ZCL9"/>
<sequence>MRLDARHYRTRVHSRSLDANGDQSSEVLAWTRDHKKLFDQVLLQEAQDGHSGECSVGSSRPPKLMSKVADDVGPQAPAAFLLGKGKAGLPIGWGG</sequence>
<comment type="caution">
    <text evidence="2">The sequence shown here is derived from an EMBL/GenBank/DDBJ whole genome shotgun (WGS) entry which is preliminary data.</text>
</comment>
<gene>
    <name evidence="2" type="ORF">B2J93_4222</name>
</gene>
<name>A0A218ZCL9_9HELO</name>
<dbReference type="EMBL" id="MZNU01000091">
    <property type="protein sequence ID" value="OWP04896.1"/>
    <property type="molecule type" value="Genomic_DNA"/>
</dbReference>
<feature type="region of interest" description="Disordered" evidence="1">
    <location>
        <begin position="49"/>
        <end position="69"/>
    </location>
</feature>
<accession>A0A218ZCL9</accession>
<proteinExistence type="predicted"/>
<dbReference type="AlphaFoldDB" id="A0A218ZCL9"/>
<dbReference type="Proteomes" id="UP000242519">
    <property type="component" value="Unassembled WGS sequence"/>
</dbReference>
<keyword evidence="3" id="KW-1185">Reference proteome</keyword>
<reference evidence="2 3" key="1">
    <citation type="submission" date="2017-04" db="EMBL/GenBank/DDBJ databases">
        <title>Draft genome sequence of Marssonina coronaria NL1: causal agent of apple blotch.</title>
        <authorList>
            <person name="Cheng Q."/>
        </authorList>
    </citation>
    <scope>NUCLEOTIDE SEQUENCE [LARGE SCALE GENOMIC DNA]</scope>
    <source>
        <strain evidence="2 3">NL1</strain>
    </source>
</reference>
<organism evidence="2 3">
    <name type="scientific">Diplocarpon coronariae</name>
    <dbReference type="NCBI Taxonomy" id="2795749"/>
    <lineage>
        <taxon>Eukaryota</taxon>
        <taxon>Fungi</taxon>
        <taxon>Dikarya</taxon>
        <taxon>Ascomycota</taxon>
        <taxon>Pezizomycotina</taxon>
        <taxon>Leotiomycetes</taxon>
        <taxon>Helotiales</taxon>
        <taxon>Drepanopezizaceae</taxon>
        <taxon>Diplocarpon</taxon>
    </lineage>
</organism>